<reference evidence="1" key="1">
    <citation type="submission" date="2019-04" db="EMBL/GenBank/DDBJ databases">
        <title>An insight into the mialome of Ixodes scapularis.</title>
        <authorList>
            <person name="Ribeiro J.M."/>
            <person name="Mather T.N."/>
            <person name="Karim S."/>
        </authorList>
    </citation>
    <scope>NUCLEOTIDE SEQUENCE</scope>
</reference>
<proteinExistence type="predicted"/>
<name>A0A4D5RD91_IXOSC</name>
<sequence length="167" mass="18849">MFAKTRQRCVLVAASSGSPPHAAQVVFPRTCASFSFECTVVELAHICHTSKVAVNHAHRRNKAYEFAFGVFRKPRRKSPATPSLYIKAGTRRRCKIPVWGCRSDQSTTLTHVKKRRHLDDPRAHTFISARGFIAEDTTWVLSMSFSSSPLAPRAHVVLMFIEAYVYK</sequence>
<organism evidence="1">
    <name type="scientific">Ixodes scapularis</name>
    <name type="common">Black-legged tick</name>
    <name type="synonym">Deer tick</name>
    <dbReference type="NCBI Taxonomy" id="6945"/>
    <lineage>
        <taxon>Eukaryota</taxon>
        <taxon>Metazoa</taxon>
        <taxon>Ecdysozoa</taxon>
        <taxon>Arthropoda</taxon>
        <taxon>Chelicerata</taxon>
        <taxon>Arachnida</taxon>
        <taxon>Acari</taxon>
        <taxon>Parasitiformes</taxon>
        <taxon>Ixodida</taxon>
        <taxon>Ixodoidea</taxon>
        <taxon>Ixodidae</taxon>
        <taxon>Ixodinae</taxon>
        <taxon>Ixodes</taxon>
    </lineage>
</organism>
<dbReference type="AlphaFoldDB" id="A0A4D5RD91"/>
<evidence type="ECO:0000313" key="1">
    <source>
        <dbReference type="EMBL" id="MOY34849.1"/>
    </source>
</evidence>
<dbReference type="EMBL" id="GHJT01000878">
    <property type="protein sequence ID" value="MOY34849.1"/>
    <property type="molecule type" value="Transcribed_RNA"/>
</dbReference>
<protein>
    <submittedName>
        <fullName evidence="1">Uncharacterized protein</fullName>
    </submittedName>
</protein>
<accession>A0A4D5RD91</accession>